<dbReference type="PROSITE" id="PS50011">
    <property type="entry name" value="PROTEIN_KINASE_DOM"/>
    <property type="match status" value="1"/>
</dbReference>
<dbReference type="InterPro" id="IPR000719">
    <property type="entry name" value="Prot_kinase_dom"/>
</dbReference>
<keyword evidence="2" id="KW-0418">Kinase</keyword>
<dbReference type="GO" id="GO:0005524">
    <property type="term" value="F:ATP binding"/>
    <property type="evidence" value="ECO:0007669"/>
    <property type="project" value="InterPro"/>
</dbReference>
<dbReference type="GO" id="GO:0005737">
    <property type="term" value="C:cytoplasm"/>
    <property type="evidence" value="ECO:0007669"/>
    <property type="project" value="TreeGrafter"/>
</dbReference>
<evidence type="ECO:0000313" key="3">
    <source>
        <dbReference type="Proteomes" id="UP000234323"/>
    </source>
</evidence>
<dbReference type="SUPFAM" id="SSF56112">
    <property type="entry name" value="Protein kinase-like (PK-like)"/>
    <property type="match status" value="1"/>
</dbReference>
<evidence type="ECO:0000259" key="1">
    <source>
        <dbReference type="PROSITE" id="PS50011"/>
    </source>
</evidence>
<dbReference type="Pfam" id="PF07714">
    <property type="entry name" value="PK_Tyr_Ser-Thr"/>
    <property type="match status" value="1"/>
</dbReference>
<keyword evidence="2" id="KW-0808">Transferase</keyword>
<name>A0A2I1HG66_9GLOM</name>
<proteinExistence type="predicted"/>
<dbReference type="EMBL" id="LLXI01002741">
    <property type="protein sequence ID" value="PKY57883.1"/>
    <property type="molecule type" value="Genomic_DNA"/>
</dbReference>
<accession>A0A2I1HG66</accession>
<dbReference type="InterPro" id="IPR011009">
    <property type="entry name" value="Kinase-like_dom_sf"/>
</dbReference>
<dbReference type="Proteomes" id="UP000234323">
    <property type="component" value="Unassembled WGS sequence"/>
</dbReference>
<dbReference type="InterPro" id="IPR045269">
    <property type="entry name" value="Atg1-like"/>
</dbReference>
<dbReference type="PANTHER" id="PTHR24348">
    <property type="entry name" value="SERINE/THREONINE-PROTEIN KINASE UNC-51-RELATED"/>
    <property type="match status" value="1"/>
</dbReference>
<reference evidence="2 3" key="1">
    <citation type="submission" date="2015-10" db="EMBL/GenBank/DDBJ databases">
        <title>Genome analyses suggest a sexual origin of heterokaryosis in a supposedly ancient asexual fungus.</title>
        <authorList>
            <person name="Ropars J."/>
            <person name="Sedzielewska K."/>
            <person name="Noel J."/>
            <person name="Charron P."/>
            <person name="Farinelli L."/>
            <person name="Marton T."/>
            <person name="Kruger M."/>
            <person name="Pelin A."/>
            <person name="Brachmann A."/>
            <person name="Corradi N."/>
        </authorList>
    </citation>
    <scope>NUCLEOTIDE SEQUENCE [LARGE SCALE GENOMIC DNA]</scope>
    <source>
        <strain evidence="2 3">A4</strain>
    </source>
</reference>
<keyword evidence="3" id="KW-1185">Reference proteome</keyword>
<comment type="caution">
    <text evidence="2">The sequence shown here is derived from an EMBL/GenBank/DDBJ whole genome shotgun (WGS) entry which is preliminary data.</text>
</comment>
<feature type="domain" description="Protein kinase" evidence="1">
    <location>
        <begin position="33"/>
        <end position="178"/>
    </location>
</feature>
<dbReference type="AlphaFoldDB" id="A0A2I1HG66"/>
<gene>
    <name evidence="2" type="ORF">RhiirA4_511132</name>
</gene>
<dbReference type="GO" id="GO:0010506">
    <property type="term" value="P:regulation of autophagy"/>
    <property type="evidence" value="ECO:0007669"/>
    <property type="project" value="InterPro"/>
</dbReference>
<protein>
    <submittedName>
        <fullName evidence="2">Kinase-like protein</fullName>
    </submittedName>
</protein>
<dbReference type="InterPro" id="IPR001245">
    <property type="entry name" value="Ser-Thr/Tyr_kinase_cat_dom"/>
</dbReference>
<dbReference type="Gene3D" id="1.10.510.10">
    <property type="entry name" value="Transferase(Phosphotransferase) domain 1"/>
    <property type="match status" value="1"/>
</dbReference>
<organism evidence="2 3">
    <name type="scientific">Rhizophagus irregularis</name>
    <dbReference type="NCBI Taxonomy" id="588596"/>
    <lineage>
        <taxon>Eukaryota</taxon>
        <taxon>Fungi</taxon>
        <taxon>Fungi incertae sedis</taxon>
        <taxon>Mucoromycota</taxon>
        <taxon>Glomeromycotina</taxon>
        <taxon>Glomeromycetes</taxon>
        <taxon>Glomerales</taxon>
        <taxon>Glomeraceae</taxon>
        <taxon>Rhizophagus</taxon>
    </lineage>
</organism>
<sequence>MASNSSINEDKQIQWLENGIVKNYINYYDYNEFKNIQYINSGKFSKIFRANLKNSDTVVALKNIKNNNLFIKEIINEIKLLQKVNLHYNIIQFFGITKKKDNEDTNYLLILEYADSGTLGEFLKNNFSRLDWNMKSQFAIQIADAVSCLHENDIIHCDLNAGKLIQTIDQICSKYYLS</sequence>
<evidence type="ECO:0000313" key="2">
    <source>
        <dbReference type="EMBL" id="PKY57883.1"/>
    </source>
</evidence>
<dbReference type="GO" id="GO:0004674">
    <property type="term" value="F:protein serine/threonine kinase activity"/>
    <property type="evidence" value="ECO:0007669"/>
    <property type="project" value="InterPro"/>
</dbReference>